<dbReference type="Proteomes" id="UP001316803">
    <property type="component" value="Unassembled WGS sequence"/>
</dbReference>
<evidence type="ECO:0000256" key="1">
    <source>
        <dbReference type="SAM" id="MobiDB-lite"/>
    </source>
</evidence>
<comment type="caution">
    <text evidence="3">The sequence shown here is derived from an EMBL/GenBank/DDBJ whole genome shotgun (WGS) entry which is preliminary data.</text>
</comment>
<feature type="compositionally biased region" description="Acidic residues" evidence="1">
    <location>
        <begin position="342"/>
        <end position="353"/>
    </location>
</feature>
<protein>
    <recommendedName>
        <fullName evidence="5">Transmembrane protein 69</fullName>
    </recommendedName>
</protein>
<dbReference type="AlphaFoldDB" id="A0AAN8E9P6"/>
<dbReference type="PANTHER" id="PTHR15887:SF1">
    <property type="entry name" value="TRANSMEMBRANE PROTEIN 69"/>
    <property type="match status" value="1"/>
</dbReference>
<feature type="region of interest" description="Disordered" evidence="1">
    <location>
        <begin position="331"/>
        <end position="353"/>
    </location>
</feature>
<organism evidence="3 4">
    <name type="scientific">Knufia fluminis</name>
    <dbReference type="NCBI Taxonomy" id="191047"/>
    <lineage>
        <taxon>Eukaryota</taxon>
        <taxon>Fungi</taxon>
        <taxon>Dikarya</taxon>
        <taxon>Ascomycota</taxon>
        <taxon>Pezizomycotina</taxon>
        <taxon>Eurotiomycetes</taxon>
        <taxon>Chaetothyriomycetidae</taxon>
        <taxon>Chaetothyriales</taxon>
        <taxon>Trichomeriaceae</taxon>
        <taxon>Knufia</taxon>
    </lineage>
</organism>
<keyword evidence="2" id="KW-1133">Transmembrane helix</keyword>
<keyword evidence="2" id="KW-0472">Membrane</keyword>
<gene>
    <name evidence="3" type="ORF">OHC33_009631</name>
</gene>
<dbReference type="EMBL" id="JAKLMC020000037">
    <property type="protein sequence ID" value="KAK5949278.1"/>
    <property type="molecule type" value="Genomic_DNA"/>
</dbReference>
<sequence length="353" mass="38540">MFRTTATRAIPSSLTSFRATSTRTPLIRFVQQAAFRSSTRHVKTTPILALAVQQPLRKSLVRYASSSGASSTPYGQDAEDEKSLRTQKIMAKPEEVSTTSSVHKAFEEKGVEQPEDDVDMMAGIRSDFNTIVDTFSLKDVPQRAMYMGLAGVLPYLATSLSTVVLSFDIQYAATHGTGFLMDGATSEQLLHILEPLQLGYGATIISFLGAIHWGLEWAGFGGEQGYPRYAIGVVAAAVAWPTLLLSAEVGLITQFLAFTFLYYTDARAATRGWAPSWYGIYRFVLTFIVGVSIVASLIGRGQIADLVSKPIGPADRLRALRENQLAQLEADDAENKAMAQGEDSDEDEEEDEE</sequence>
<feature type="transmembrane region" description="Helical" evidence="2">
    <location>
        <begin position="280"/>
        <end position="299"/>
    </location>
</feature>
<feature type="transmembrane region" description="Helical" evidence="2">
    <location>
        <begin position="230"/>
        <end position="260"/>
    </location>
</feature>
<dbReference type="PANTHER" id="PTHR15887">
    <property type="entry name" value="TRANSMEMBRANE PROTEIN 69"/>
    <property type="match status" value="1"/>
</dbReference>
<evidence type="ECO:0008006" key="5">
    <source>
        <dbReference type="Google" id="ProtNLM"/>
    </source>
</evidence>
<feature type="transmembrane region" description="Helical" evidence="2">
    <location>
        <begin position="144"/>
        <end position="167"/>
    </location>
</feature>
<evidence type="ECO:0000313" key="4">
    <source>
        <dbReference type="Proteomes" id="UP001316803"/>
    </source>
</evidence>
<evidence type="ECO:0000313" key="3">
    <source>
        <dbReference type="EMBL" id="KAK5949278.1"/>
    </source>
</evidence>
<reference evidence="3 4" key="1">
    <citation type="submission" date="2022-12" db="EMBL/GenBank/DDBJ databases">
        <title>Genomic features and morphological characterization of a novel Knufia sp. strain isolated from spacecraft assembly facility.</title>
        <authorList>
            <person name="Teixeira M."/>
            <person name="Chander A.M."/>
            <person name="Stajich J.E."/>
            <person name="Venkateswaran K."/>
        </authorList>
    </citation>
    <scope>NUCLEOTIDE SEQUENCE [LARGE SCALE GENOMIC DNA]</scope>
    <source>
        <strain evidence="3 4">FJI-L2-BK-P2</strain>
    </source>
</reference>
<evidence type="ECO:0000256" key="2">
    <source>
        <dbReference type="SAM" id="Phobius"/>
    </source>
</evidence>
<keyword evidence="2" id="KW-0812">Transmembrane</keyword>
<dbReference type="InterPro" id="IPR021836">
    <property type="entry name" value="DUF3429"/>
</dbReference>
<dbReference type="Pfam" id="PF11911">
    <property type="entry name" value="DUF3429"/>
    <property type="match status" value="1"/>
</dbReference>
<feature type="transmembrane region" description="Helical" evidence="2">
    <location>
        <begin position="198"/>
        <end position="218"/>
    </location>
</feature>
<name>A0AAN8E9P6_9EURO</name>
<proteinExistence type="predicted"/>
<keyword evidence="4" id="KW-1185">Reference proteome</keyword>
<accession>A0AAN8E9P6</accession>